<dbReference type="Proteomes" id="UP000184275">
    <property type="component" value="Unassembled WGS sequence"/>
</dbReference>
<dbReference type="InterPro" id="IPR029000">
    <property type="entry name" value="Cyclophilin-like_dom_sf"/>
</dbReference>
<proteinExistence type="predicted"/>
<dbReference type="Gene3D" id="2.40.100.20">
    <property type="match status" value="1"/>
</dbReference>
<keyword evidence="4" id="KW-1185">Reference proteome</keyword>
<feature type="chain" id="PRO_5012409795" description="Cyclophilin-like domain-containing protein" evidence="1">
    <location>
        <begin position="22"/>
        <end position="161"/>
    </location>
</feature>
<dbReference type="AlphaFoldDB" id="A0A1M6TSZ7"/>
<evidence type="ECO:0000259" key="2">
    <source>
        <dbReference type="Pfam" id="PF18050"/>
    </source>
</evidence>
<organism evidence="3 4">
    <name type="scientific">Fibrobacter intestinalis</name>
    <dbReference type="NCBI Taxonomy" id="28122"/>
    <lineage>
        <taxon>Bacteria</taxon>
        <taxon>Pseudomonadati</taxon>
        <taxon>Fibrobacterota</taxon>
        <taxon>Fibrobacteria</taxon>
        <taxon>Fibrobacterales</taxon>
        <taxon>Fibrobacteraceae</taxon>
        <taxon>Fibrobacter</taxon>
    </lineage>
</organism>
<dbReference type="EMBL" id="FRAW01000011">
    <property type="protein sequence ID" value="SHK59948.1"/>
    <property type="molecule type" value="Genomic_DNA"/>
</dbReference>
<keyword evidence="1" id="KW-0732">Signal</keyword>
<gene>
    <name evidence="3" type="ORF">SAMN05720469_11110</name>
</gene>
<evidence type="ECO:0000256" key="1">
    <source>
        <dbReference type="SAM" id="SignalP"/>
    </source>
</evidence>
<dbReference type="RefSeq" id="WP_143159363.1">
    <property type="nucleotide sequence ID" value="NZ_FRAW01000011.1"/>
</dbReference>
<dbReference type="Pfam" id="PF18050">
    <property type="entry name" value="Cyclophil_like2"/>
    <property type="match status" value="1"/>
</dbReference>
<evidence type="ECO:0000313" key="4">
    <source>
        <dbReference type="Proteomes" id="UP000184275"/>
    </source>
</evidence>
<reference evidence="4" key="1">
    <citation type="submission" date="2016-11" db="EMBL/GenBank/DDBJ databases">
        <authorList>
            <person name="Varghese N."/>
            <person name="Submissions S."/>
        </authorList>
    </citation>
    <scope>NUCLEOTIDE SEQUENCE [LARGE SCALE GENOMIC DNA]</scope>
    <source>
        <strain evidence="4">UWOS</strain>
    </source>
</reference>
<dbReference type="InterPro" id="IPR041183">
    <property type="entry name" value="Cyclophilin-like"/>
</dbReference>
<dbReference type="PROSITE" id="PS51318">
    <property type="entry name" value="TAT"/>
    <property type="match status" value="1"/>
</dbReference>
<dbReference type="InterPro" id="IPR006311">
    <property type="entry name" value="TAT_signal"/>
</dbReference>
<evidence type="ECO:0000313" key="3">
    <source>
        <dbReference type="EMBL" id="SHK59948.1"/>
    </source>
</evidence>
<sequence length="161" mass="17022">MNSRRKVLPLLAVLVAFSLSAGCAENPGAAAIAGGGKNTEEASEMYVTVTGNKLKITPAHNSSVKALVAILKTDDITYTADDYGDFEKVGNIGHSLPRNDESITTQAGDVILYQGNSICLYYGTNSWNFTRIGKIEGYSADELCSLLGAGKGEVKVTLSLQ</sequence>
<feature type="domain" description="Cyclophilin-like" evidence="2">
    <location>
        <begin position="48"/>
        <end position="158"/>
    </location>
</feature>
<dbReference type="SUPFAM" id="SSF50891">
    <property type="entry name" value="Cyclophilin-like"/>
    <property type="match status" value="1"/>
</dbReference>
<name>A0A1M6TSZ7_9BACT</name>
<feature type="signal peptide" evidence="1">
    <location>
        <begin position="1"/>
        <end position="21"/>
    </location>
</feature>
<protein>
    <recommendedName>
        <fullName evidence="2">Cyclophilin-like domain-containing protein</fullName>
    </recommendedName>
</protein>
<accession>A0A1M6TSZ7</accession>
<dbReference type="PROSITE" id="PS51257">
    <property type="entry name" value="PROKAR_LIPOPROTEIN"/>
    <property type="match status" value="1"/>
</dbReference>